<sequence>MAAPRLVEPVVRFCAVISRYEEARQWAIERLIQQWGEAAEVWPAADFTAGGFYDKEMGTGLTKVLVAIEQFADPAGLAQWKTTTNQWEREYAEAAGHDEPRPLNLDPGYVTQAKLVLATVKDRDHRLYLRDGIFAEVTLNYMRGGWVHHRWTYPDYRTEAVAKFAMTCRDRLRAHLVQTDGFRRV</sequence>
<protein>
    <submittedName>
        <fullName evidence="1">GTP-binding protein</fullName>
    </submittedName>
</protein>
<gene>
    <name evidence="1" type="ORF">RSSM_05097</name>
</gene>
<dbReference type="OrthoDB" id="9788989at2"/>
<dbReference type="PATRIC" id="fig|1263870.3.peg.5389"/>
<keyword evidence="2" id="KW-1185">Reference proteome</keyword>
<organism evidence="1 2">
    <name type="scientific">Rhodopirellula sallentina SM41</name>
    <dbReference type="NCBI Taxonomy" id="1263870"/>
    <lineage>
        <taxon>Bacteria</taxon>
        <taxon>Pseudomonadati</taxon>
        <taxon>Planctomycetota</taxon>
        <taxon>Planctomycetia</taxon>
        <taxon>Pirellulales</taxon>
        <taxon>Pirellulaceae</taxon>
        <taxon>Rhodopirellula</taxon>
    </lineage>
</organism>
<dbReference type="Pfam" id="PF14385">
    <property type="entry name" value="DUF4416"/>
    <property type="match status" value="1"/>
</dbReference>
<evidence type="ECO:0000313" key="1">
    <source>
        <dbReference type="EMBL" id="EMI53481.1"/>
    </source>
</evidence>
<dbReference type="EMBL" id="ANOH01000350">
    <property type="protein sequence ID" value="EMI53481.1"/>
    <property type="molecule type" value="Genomic_DNA"/>
</dbReference>
<evidence type="ECO:0000313" key="2">
    <source>
        <dbReference type="Proteomes" id="UP000011885"/>
    </source>
</evidence>
<dbReference type="Proteomes" id="UP000011885">
    <property type="component" value="Unassembled WGS sequence"/>
</dbReference>
<name>M5U6I3_9BACT</name>
<accession>M5U6I3</accession>
<proteinExistence type="predicted"/>
<dbReference type="AlphaFoldDB" id="M5U6I3"/>
<comment type="caution">
    <text evidence="1">The sequence shown here is derived from an EMBL/GenBank/DDBJ whole genome shotgun (WGS) entry which is preliminary data.</text>
</comment>
<dbReference type="RefSeq" id="WP_008684882.1">
    <property type="nucleotide sequence ID" value="NZ_ANOH01000350.1"/>
</dbReference>
<reference evidence="1 2" key="1">
    <citation type="journal article" date="2013" name="Mar. Genomics">
        <title>Expression of sulfatases in Rhodopirellula baltica and the diversity of sulfatases in the genus Rhodopirellula.</title>
        <authorList>
            <person name="Wegner C.E."/>
            <person name="Richter-Heitmann T."/>
            <person name="Klindworth A."/>
            <person name="Klockow C."/>
            <person name="Richter M."/>
            <person name="Achstetter T."/>
            <person name="Glockner F.O."/>
            <person name="Harder J."/>
        </authorList>
    </citation>
    <scope>NUCLEOTIDE SEQUENCE [LARGE SCALE GENOMIC DNA]</scope>
    <source>
        <strain evidence="1 2">SM41</strain>
    </source>
</reference>
<dbReference type="InterPro" id="IPR025529">
    <property type="entry name" value="DUF4416"/>
</dbReference>